<protein>
    <recommendedName>
        <fullName evidence="4">Wound-responsive family protein</fullName>
    </recommendedName>
</protein>
<evidence type="ECO:0000256" key="1">
    <source>
        <dbReference type="SAM" id="SignalP"/>
    </source>
</evidence>
<gene>
    <name evidence="2" type="ORF">VitviT2T_018050</name>
</gene>
<dbReference type="Proteomes" id="UP001227230">
    <property type="component" value="Chromosome 12"/>
</dbReference>
<keyword evidence="3" id="KW-1185">Reference proteome</keyword>
<name>A0ABY9CY78_VITVI</name>
<accession>A0ABY9CY78</accession>
<proteinExistence type="predicted"/>
<keyword evidence="1" id="KW-0732">Signal</keyword>
<organism evidence="2 3">
    <name type="scientific">Vitis vinifera</name>
    <name type="common">Grape</name>
    <dbReference type="NCBI Taxonomy" id="29760"/>
    <lineage>
        <taxon>Eukaryota</taxon>
        <taxon>Viridiplantae</taxon>
        <taxon>Streptophyta</taxon>
        <taxon>Embryophyta</taxon>
        <taxon>Tracheophyta</taxon>
        <taxon>Spermatophyta</taxon>
        <taxon>Magnoliopsida</taxon>
        <taxon>eudicotyledons</taxon>
        <taxon>Gunneridae</taxon>
        <taxon>Pentapetalae</taxon>
        <taxon>rosids</taxon>
        <taxon>Vitales</taxon>
        <taxon>Vitaceae</taxon>
        <taxon>Viteae</taxon>
        <taxon>Vitis</taxon>
    </lineage>
</organism>
<dbReference type="InterPro" id="IPR022251">
    <property type="entry name" value="DUF3774_wound-induced"/>
</dbReference>
<feature type="chain" id="PRO_5046684058" description="Wound-responsive family protein" evidence="1">
    <location>
        <begin position="20"/>
        <end position="87"/>
    </location>
</feature>
<sequence length="87" mass="9823">MSHMGKAWIVAASVGAVEALKDQGFCRWNYTMRSIHQHARNSLRSFSQVKKLSSSSAMVSSRVRDEKAKQSEESLRTVMYLSCWGPN</sequence>
<evidence type="ECO:0000313" key="2">
    <source>
        <dbReference type="EMBL" id="WJZ99625.1"/>
    </source>
</evidence>
<evidence type="ECO:0008006" key="4">
    <source>
        <dbReference type="Google" id="ProtNLM"/>
    </source>
</evidence>
<dbReference type="Pfam" id="PF12609">
    <property type="entry name" value="DUF3774"/>
    <property type="match status" value="1"/>
</dbReference>
<evidence type="ECO:0000313" key="3">
    <source>
        <dbReference type="Proteomes" id="UP001227230"/>
    </source>
</evidence>
<feature type="signal peptide" evidence="1">
    <location>
        <begin position="1"/>
        <end position="19"/>
    </location>
</feature>
<reference evidence="2 3" key="1">
    <citation type="journal article" date="2023" name="Hortic Res">
        <title>The complete reference genome for grapevine (Vitis vinifera L.) genetics and breeding.</title>
        <authorList>
            <person name="Shi X."/>
            <person name="Cao S."/>
            <person name="Wang X."/>
            <person name="Huang S."/>
            <person name="Wang Y."/>
            <person name="Liu Z."/>
            <person name="Liu W."/>
            <person name="Leng X."/>
            <person name="Peng Y."/>
            <person name="Wang N."/>
            <person name="Wang Y."/>
            <person name="Ma Z."/>
            <person name="Xu X."/>
            <person name="Zhang F."/>
            <person name="Xue H."/>
            <person name="Zhong H."/>
            <person name="Wang Y."/>
            <person name="Zhang K."/>
            <person name="Velt A."/>
            <person name="Avia K."/>
            <person name="Holtgrawe D."/>
            <person name="Grimplet J."/>
            <person name="Matus J.T."/>
            <person name="Ware D."/>
            <person name="Wu X."/>
            <person name="Wang H."/>
            <person name="Liu C."/>
            <person name="Fang Y."/>
            <person name="Rustenholz C."/>
            <person name="Cheng Z."/>
            <person name="Xiao H."/>
            <person name="Zhou Y."/>
        </authorList>
    </citation>
    <scope>NUCLEOTIDE SEQUENCE [LARGE SCALE GENOMIC DNA]</scope>
    <source>
        <strain evidence="3">cv. Pinot noir / PN40024</strain>
        <tissue evidence="2">Leaf</tissue>
    </source>
</reference>
<dbReference type="PANTHER" id="PTHR33090">
    <property type="entry name" value="DUF3774 DOMAIN PROTEIN-RELATED"/>
    <property type="match status" value="1"/>
</dbReference>
<dbReference type="EMBL" id="CP126659">
    <property type="protein sequence ID" value="WJZ99625.1"/>
    <property type="molecule type" value="Genomic_DNA"/>
</dbReference>